<feature type="compositionally biased region" description="Basic and acidic residues" evidence="1">
    <location>
        <begin position="46"/>
        <end position="55"/>
    </location>
</feature>
<evidence type="ECO:0000313" key="3">
    <source>
        <dbReference type="Proteomes" id="UP001066276"/>
    </source>
</evidence>
<protein>
    <submittedName>
        <fullName evidence="2">Uncharacterized protein</fullName>
    </submittedName>
</protein>
<proteinExistence type="predicted"/>
<evidence type="ECO:0000313" key="2">
    <source>
        <dbReference type="EMBL" id="KAJ1193013.1"/>
    </source>
</evidence>
<comment type="caution">
    <text evidence="2">The sequence shown here is derived from an EMBL/GenBank/DDBJ whole genome shotgun (WGS) entry which is preliminary data.</text>
</comment>
<keyword evidence="3" id="KW-1185">Reference proteome</keyword>
<name>A0AAV7UYB8_PLEWA</name>
<gene>
    <name evidence="2" type="ORF">NDU88_002319</name>
</gene>
<reference evidence="2" key="1">
    <citation type="journal article" date="2022" name="bioRxiv">
        <title>Sequencing and chromosome-scale assembly of the giantPleurodeles waltlgenome.</title>
        <authorList>
            <person name="Brown T."/>
            <person name="Elewa A."/>
            <person name="Iarovenko S."/>
            <person name="Subramanian E."/>
            <person name="Araus A.J."/>
            <person name="Petzold A."/>
            <person name="Susuki M."/>
            <person name="Suzuki K.-i.T."/>
            <person name="Hayashi T."/>
            <person name="Toyoda A."/>
            <person name="Oliveira C."/>
            <person name="Osipova E."/>
            <person name="Leigh N.D."/>
            <person name="Simon A."/>
            <person name="Yun M.H."/>
        </authorList>
    </citation>
    <scope>NUCLEOTIDE SEQUENCE</scope>
    <source>
        <strain evidence="2">20211129_DDA</strain>
        <tissue evidence="2">Liver</tissue>
    </source>
</reference>
<feature type="region of interest" description="Disordered" evidence="1">
    <location>
        <begin position="37"/>
        <end position="91"/>
    </location>
</feature>
<organism evidence="2 3">
    <name type="scientific">Pleurodeles waltl</name>
    <name type="common">Iberian ribbed newt</name>
    <dbReference type="NCBI Taxonomy" id="8319"/>
    <lineage>
        <taxon>Eukaryota</taxon>
        <taxon>Metazoa</taxon>
        <taxon>Chordata</taxon>
        <taxon>Craniata</taxon>
        <taxon>Vertebrata</taxon>
        <taxon>Euteleostomi</taxon>
        <taxon>Amphibia</taxon>
        <taxon>Batrachia</taxon>
        <taxon>Caudata</taxon>
        <taxon>Salamandroidea</taxon>
        <taxon>Salamandridae</taxon>
        <taxon>Pleurodelinae</taxon>
        <taxon>Pleurodeles</taxon>
    </lineage>
</organism>
<dbReference type="AlphaFoldDB" id="A0AAV7UYB8"/>
<sequence>MAELKKLCKERGLALEKEAIKMDFRRALKAYKEIRRMQTATIPQESNDHEEKKVDVEEEDEAGDGMVKGQEQQQEEEHLPSGVSSPAARSIVSLNSLSTEELVVR</sequence>
<evidence type="ECO:0000256" key="1">
    <source>
        <dbReference type="SAM" id="MobiDB-lite"/>
    </source>
</evidence>
<dbReference type="Proteomes" id="UP001066276">
    <property type="component" value="Chromosome 2_2"/>
</dbReference>
<dbReference type="EMBL" id="JANPWB010000004">
    <property type="protein sequence ID" value="KAJ1193013.1"/>
    <property type="molecule type" value="Genomic_DNA"/>
</dbReference>
<accession>A0AAV7UYB8</accession>